<dbReference type="OrthoDB" id="9992942at2"/>
<feature type="compositionally biased region" description="Basic and acidic residues" evidence="1">
    <location>
        <begin position="72"/>
        <end position="86"/>
    </location>
</feature>
<organism evidence="2 3">
    <name type="scientific">Amycolatopsis rubida</name>
    <dbReference type="NCBI Taxonomy" id="112413"/>
    <lineage>
        <taxon>Bacteria</taxon>
        <taxon>Bacillati</taxon>
        <taxon>Actinomycetota</taxon>
        <taxon>Actinomycetes</taxon>
        <taxon>Pseudonocardiales</taxon>
        <taxon>Pseudonocardiaceae</taxon>
        <taxon>Amycolatopsis</taxon>
    </lineage>
</organism>
<dbReference type="EMBL" id="FOWC01000002">
    <property type="protein sequence ID" value="SFO59791.1"/>
    <property type="molecule type" value="Genomic_DNA"/>
</dbReference>
<dbReference type="AlphaFoldDB" id="A0A1I5II67"/>
<feature type="region of interest" description="Disordered" evidence="1">
    <location>
        <begin position="51"/>
        <end position="86"/>
    </location>
</feature>
<proteinExistence type="predicted"/>
<name>A0A1I5II67_9PSEU</name>
<gene>
    <name evidence="2" type="ORF">SAMN05421854_102466</name>
</gene>
<accession>A0A1I5II67</accession>
<feature type="compositionally biased region" description="Acidic residues" evidence="1">
    <location>
        <begin position="54"/>
        <end position="71"/>
    </location>
</feature>
<evidence type="ECO:0000256" key="1">
    <source>
        <dbReference type="SAM" id="MobiDB-lite"/>
    </source>
</evidence>
<protein>
    <submittedName>
        <fullName evidence="2">Uncharacterized protein</fullName>
    </submittedName>
</protein>
<reference evidence="3" key="1">
    <citation type="submission" date="2016-10" db="EMBL/GenBank/DDBJ databases">
        <authorList>
            <person name="Varghese N."/>
            <person name="Submissions S."/>
        </authorList>
    </citation>
    <scope>NUCLEOTIDE SEQUENCE [LARGE SCALE GENOMIC DNA]</scope>
    <source>
        <strain evidence="3">DSM 44637</strain>
    </source>
</reference>
<dbReference type="RefSeq" id="WP_093573046.1">
    <property type="nucleotide sequence ID" value="NZ_FOWC01000002.1"/>
</dbReference>
<sequence>MAYRVTAGRVSAETKVNEKGGRATVDFHRGAVLPDDVPDEHLQSLLRLGHVEDAEAESTVDDSEPDEELDLEEHVPLDEGEKQPDLSAMDKDELLAYADEHEIAVDKRLGVDNLRAAIEAAE</sequence>
<evidence type="ECO:0000313" key="2">
    <source>
        <dbReference type="EMBL" id="SFO59791.1"/>
    </source>
</evidence>
<evidence type="ECO:0000313" key="3">
    <source>
        <dbReference type="Proteomes" id="UP000199137"/>
    </source>
</evidence>
<dbReference type="STRING" id="112413.SAMN05421854_102466"/>
<dbReference type="Proteomes" id="UP000199137">
    <property type="component" value="Unassembled WGS sequence"/>
</dbReference>